<dbReference type="NCBIfam" id="TIGR02448">
    <property type="entry name" value="conserverd hypothetical protein"/>
    <property type="match status" value="1"/>
</dbReference>
<dbReference type="KEGG" id="ptk:EXN22_02080"/>
<dbReference type="RefSeq" id="WP_130262234.1">
    <property type="nucleotide sequence ID" value="NZ_CP035952.1"/>
</dbReference>
<name>A0A411MCH7_9PSED</name>
<organism evidence="2 3">
    <name type="scientific">Pseudomonas tructae</name>
    <dbReference type="NCBI Taxonomy" id="2518644"/>
    <lineage>
        <taxon>Bacteria</taxon>
        <taxon>Pseudomonadati</taxon>
        <taxon>Pseudomonadota</taxon>
        <taxon>Gammaproteobacteria</taxon>
        <taxon>Pseudomonadales</taxon>
        <taxon>Pseudomonadaceae</taxon>
        <taxon>Pseudomonas</taxon>
    </lineage>
</organism>
<dbReference type="AlphaFoldDB" id="A0A411MCH7"/>
<dbReference type="Pfam" id="PF09498">
    <property type="entry name" value="DUF2388"/>
    <property type="match status" value="1"/>
</dbReference>
<dbReference type="OrthoDB" id="6899961at2"/>
<protein>
    <submittedName>
        <fullName evidence="2">DUF2388 domain-containing protein</fullName>
    </submittedName>
</protein>
<dbReference type="Proteomes" id="UP000291130">
    <property type="component" value="Chromosome"/>
</dbReference>
<feature type="chain" id="PRO_5019548129" evidence="1">
    <location>
        <begin position="20"/>
        <end position="97"/>
    </location>
</feature>
<evidence type="ECO:0000313" key="3">
    <source>
        <dbReference type="Proteomes" id="UP000291130"/>
    </source>
</evidence>
<proteinExistence type="predicted"/>
<dbReference type="InterPro" id="IPR012661">
    <property type="entry name" value="CHP02448"/>
</dbReference>
<keyword evidence="1" id="KW-0732">Signal</keyword>
<dbReference type="EMBL" id="CP035952">
    <property type="protein sequence ID" value="QBF24533.1"/>
    <property type="molecule type" value="Genomic_DNA"/>
</dbReference>
<feature type="signal peptide" evidence="1">
    <location>
        <begin position="1"/>
        <end position="19"/>
    </location>
</feature>
<reference evidence="2 3" key="1">
    <citation type="submission" date="2019-02" db="EMBL/GenBank/DDBJ databases">
        <title>Complete genome sequence of Pseudomonas sp. SNU WT1 isolated from rainbow trout.</title>
        <authorList>
            <person name="Oh W.T."/>
            <person name="Park S.C."/>
        </authorList>
    </citation>
    <scope>NUCLEOTIDE SEQUENCE [LARGE SCALE GENOMIC DNA]</scope>
    <source>
        <strain evidence="2 3">SNU WT1</strain>
    </source>
</reference>
<evidence type="ECO:0000256" key="1">
    <source>
        <dbReference type="SAM" id="SignalP"/>
    </source>
</evidence>
<keyword evidence="3" id="KW-1185">Reference proteome</keyword>
<sequence>MRYLPLLLLVFCWSGAAQALDLTTNNLVVSGYATSQVTSAPFDRKLLLAAQDDAAAFVASDGLRRGARLEAALSRLRQANPQLHASDLELAQAILVQ</sequence>
<gene>
    <name evidence="2" type="ORF">EXN22_02080</name>
</gene>
<accession>A0A411MCH7</accession>
<evidence type="ECO:0000313" key="2">
    <source>
        <dbReference type="EMBL" id="QBF24533.1"/>
    </source>
</evidence>